<accession>A0A4Y7KLG1</accession>
<dbReference type="AlphaFoldDB" id="A0A4Y7KLG1"/>
<gene>
    <name evidence="1" type="ORF">C5167_049663</name>
</gene>
<reference evidence="1 2" key="1">
    <citation type="journal article" date="2018" name="Science">
        <title>The opium poppy genome and morphinan production.</title>
        <authorList>
            <person name="Guo L."/>
            <person name="Winzer T."/>
            <person name="Yang X."/>
            <person name="Li Y."/>
            <person name="Ning Z."/>
            <person name="He Z."/>
            <person name="Teodor R."/>
            <person name="Lu Y."/>
            <person name="Bowser T.A."/>
            <person name="Graham I.A."/>
            <person name="Ye K."/>
        </authorList>
    </citation>
    <scope>NUCLEOTIDE SEQUENCE [LARGE SCALE GENOMIC DNA]</scope>
    <source>
        <strain evidence="2">cv. HN1</strain>
        <tissue evidence="1">Leaves</tissue>
    </source>
</reference>
<protein>
    <submittedName>
        <fullName evidence="1">Uncharacterized protein</fullName>
    </submittedName>
</protein>
<name>A0A4Y7KLG1_PAPSO</name>
<sequence>MEMEDSIEILCSLRTGYGSQGMMAVARGIGES</sequence>
<organism evidence="1 2">
    <name type="scientific">Papaver somniferum</name>
    <name type="common">Opium poppy</name>
    <dbReference type="NCBI Taxonomy" id="3469"/>
    <lineage>
        <taxon>Eukaryota</taxon>
        <taxon>Viridiplantae</taxon>
        <taxon>Streptophyta</taxon>
        <taxon>Embryophyta</taxon>
        <taxon>Tracheophyta</taxon>
        <taxon>Spermatophyta</taxon>
        <taxon>Magnoliopsida</taxon>
        <taxon>Ranunculales</taxon>
        <taxon>Papaveraceae</taxon>
        <taxon>Papaveroideae</taxon>
        <taxon>Papaver</taxon>
    </lineage>
</organism>
<dbReference type="Proteomes" id="UP000316621">
    <property type="component" value="Chromosome 8"/>
</dbReference>
<evidence type="ECO:0000313" key="1">
    <source>
        <dbReference type="EMBL" id="RZC74183.1"/>
    </source>
</evidence>
<dbReference type="Gramene" id="RZC74183">
    <property type="protein sequence ID" value="RZC74183"/>
    <property type="gene ID" value="C5167_049663"/>
</dbReference>
<dbReference type="EMBL" id="CM010722">
    <property type="protein sequence ID" value="RZC74183.1"/>
    <property type="molecule type" value="Genomic_DNA"/>
</dbReference>
<evidence type="ECO:0000313" key="2">
    <source>
        <dbReference type="Proteomes" id="UP000316621"/>
    </source>
</evidence>
<keyword evidence="2" id="KW-1185">Reference proteome</keyword>
<proteinExistence type="predicted"/>